<keyword evidence="17" id="KW-0325">Glycoprotein</keyword>
<name>A0A1W6R4T0_9MONO</name>
<evidence type="ECO:0000256" key="5">
    <source>
        <dbReference type="ARBA" id="ARBA00022521"/>
    </source>
</evidence>
<keyword evidence="9" id="KW-0946">Virion</keyword>
<evidence type="ECO:0000256" key="3">
    <source>
        <dbReference type="ARBA" id="ARBA00022506"/>
    </source>
</evidence>
<dbReference type="Gene3D" id="2.60.40.1690">
    <property type="entry name" value="Head and neck region of the ectodomain of NDV fusion glycoprotein"/>
    <property type="match status" value="1"/>
</dbReference>
<dbReference type="Gene3D" id="1.10.287.2480">
    <property type="match status" value="1"/>
</dbReference>
<dbReference type="SUPFAM" id="SSF69922">
    <property type="entry name" value="Head and neck region of the ectodomain of NDV fusion glycoprotein"/>
    <property type="match status" value="1"/>
</dbReference>
<evidence type="ECO:0000256" key="14">
    <source>
        <dbReference type="ARBA" id="ARBA00023136"/>
    </source>
</evidence>
<gene>
    <name evidence="21" type="primary">F</name>
</gene>
<evidence type="ECO:0000256" key="8">
    <source>
        <dbReference type="ARBA" id="ARBA00022729"/>
    </source>
</evidence>
<evidence type="ECO:0000256" key="9">
    <source>
        <dbReference type="ARBA" id="ARBA00022844"/>
    </source>
</evidence>
<feature type="transmembrane region" description="Helical" evidence="20">
    <location>
        <begin position="483"/>
        <end position="509"/>
    </location>
</feature>
<dbReference type="GO" id="GO:0020002">
    <property type="term" value="C:host cell plasma membrane"/>
    <property type="evidence" value="ECO:0007669"/>
    <property type="project" value="UniProtKB-SubCell"/>
</dbReference>
<evidence type="ECO:0000256" key="1">
    <source>
        <dbReference type="ARBA" id="ARBA00008211"/>
    </source>
</evidence>
<dbReference type="KEGG" id="vg:33133683"/>
<proteinExistence type="inferred from homology"/>
<dbReference type="SUPFAM" id="SSF58069">
    <property type="entry name" value="Virus ectodomain"/>
    <property type="match status" value="1"/>
</dbReference>
<keyword evidence="7 20" id="KW-0812">Transmembrane</keyword>
<evidence type="ECO:0000313" key="21">
    <source>
        <dbReference type="EMBL" id="ARO49356.1"/>
    </source>
</evidence>
<keyword evidence="11 20" id="KW-0261">Viral envelope protein</keyword>
<evidence type="ECO:0000256" key="10">
    <source>
        <dbReference type="ARBA" id="ARBA00022870"/>
    </source>
</evidence>
<evidence type="ECO:0000256" key="13">
    <source>
        <dbReference type="ARBA" id="ARBA00023054"/>
    </source>
</evidence>
<keyword evidence="19" id="KW-1160">Virus entry into host cell</keyword>
<dbReference type="OrthoDB" id="2687at10239"/>
<keyword evidence="12 20" id="KW-1133">Transmembrane helix</keyword>
<evidence type="ECO:0000256" key="15">
    <source>
        <dbReference type="ARBA" id="ARBA00023139"/>
    </source>
</evidence>
<evidence type="ECO:0000256" key="7">
    <source>
        <dbReference type="ARBA" id="ARBA00022692"/>
    </source>
</evidence>
<keyword evidence="4" id="KW-1032">Host cell membrane</keyword>
<dbReference type="Gene3D" id="2.40.490.10">
    <property type="entry name" value="Newcastle disease virus like domain"/>
    <property type="match status" value="1"/>
</dbReference>
<reference evidence="21 22" key="1">
    <citation type="journal article" date="2017" name="PLoS ONE">
        <title>Novel avian paramyxovirus (APMV-15) isolated from a migratory bird in South America.</title>
        <authorList>
            <person name="Thomazelli L.M."/>
            <person name="Araujo J."/>
            <person name="Fabrizio T."/>
            <person name="Walker D."/>
            <person name="Ometto T."/>
            <person name="Barbosa C.M."/>
            <person name="Petry M.V."/>
            <person name="Webby R.J."/>
            <person name="Durigon E.L."/>
        </authorList>
    </citation>
    <scope>NUCLEOTIDE SEQUENCE [LARGE SCALE GENOMIC DNA]</scope>
    <source>
        <strain evidence="21">APMV-15/calidris_fuscicollis/Brazil/RS- 1177/2012</strain>
    </source>
</reference>
<dbReference type="Proteomes" id="UP000204539">
    <property type="component" value="Segment"/>
</dbReference>
<dbReference type="GeneID" id="33133683"/>
<evidence type="ECO:0000313" key="22">
    <source>
        <dbReference type="Proteomes" id="UP000204539"/>
    </source>
</evidence>
<dbReference type="InterPro" id="IPR000776">
    <property type="entry name" value="Fusion_F0_Paramyxovir"/>
</dbReference>
<keyword evidence="14 20" id="KW-0472">Membrane</keyword>
<dbReference type="GO" id="GO:0019064">
    <property type="term" value="P:fusion of virus membrane with host plasma membrane"/>
    <property type="evidence" value="ECO:0007669"/>
    <property type="project" value="UniProtKB-KW"/>
</dbReference>
<dbReference type="GO" id="GO:0055036">
    <property type="term" value="C:virion membrane"/>
    <property type="evidence" value="ECO:0007669"/>
    <property type="project" value="UniProtKB-SubCell"/>
</dbReference>
<evidence type="ECO:0000256" key="18">
    <source>
        <dbReference type="ARBA" id="ARBA00023288"/>
    </source>
</evidence>
<keyword evidence="18" id="KW-0449">Lipoprotein</keyword>
<keyword evidence="10" id="KW-1043">Host membrane</keyword>
<evidence type="ECO:0000256" key="16">
    <source>
        <dbReference type="ARBA" id="ARBA00023157"/>
    </source>
</evidence>
<keyword evidence="16" id="KW-1015">Disulfide bond</keyword>
<dbReference type="GO" id="GO:0019031">
    <property type="term" value="C:viral envelope"/>
    <property type="evidence" value="ECO:0007669"/>
    <property type="project" value="UniProtKB-KW"/>
</dbReference>
<protein>
    <recommendedName>
        <fullName evidence="2 20">Fusion glycoprotein F0</fullName>
    </recommendedName>
</protein>
<evidence type="ECO:0000256" key="17">
    <source>
        <dbReference type="ARBA" id="ARBA00023180"/>
    </source>
</evidence>
<keyword evidence="5" id="KW-1169">Fusion of virus membrane with host cell membrane</keyword>
<keyword evidence="15" id="KW-0564">Palmitate</keyword>
<accession>A0A1W6R4T0</accession>
<keyword evidence="3" id="KW-1168">Fusion of virus membrane with host membrane</keyword>
<evidence type="ECO:0000256" key="4">
    <source>
        <dbReference type="ARBA" id="ARBA00022511"/>
    </source>
</evidence>
<evidence type="ECO:0000256" key="12">
    <source>
        <dbReference type="ARBA" id="ARBA00022989"/>
    </source>
</evidence>
<keyword evidence="22" id="KW-1185">Reference proteome</keyword>
<comment type="subcellular location">
    <subcellularLocation>
        <location evidence="20">Virion membrane</location>
        <topology evidence="20">Single-pass type I membrane protein</topology>
    </subcellularLocation>
    <subcellularLocation>
        <location evidence="20">Host cell membrane</location>
        <topology evidence="20">Single-pass membrane protein</topology>
    </subcellularLocation>
</comment>
<keyword evidence="6" id="KW-1162">Viral penetration into host cytoplasm</keyword>
<keyword evidence="8" id="KW-0732">Signal</keyword>
<evidence type="ECO:0000256" key="11">
    <source>
        <dbReference type="ARBA" id="ARBA00022879"/>
    </source>
</evidence>
<evidence type="ECO:0000256" key="2">
    <source>
        <dbReference type="ARBA" id="ARBA00016586"/>
    </source>
</evidence>
<dbReference type="Gene3D" id="6.10.10.110">
    <property type="match status" value="1"/>
</dbReference>
<evidence type="ECO:0000256" key="6">
    <source>
        <dbReference type="ARBA" id="ARBA00022595"/>
    </source>
</evidence>
<evidence type="ECO:0000256" key="19">
    <source>
        <dbReference type="ARBA" id="ARBA00023296"/>
    </source>
</evidence>
<evidence type="ECO:0000256" key="20">
    <source>
        <dbReference type="RuleBase" id="RU003705"/>
    </source>
</evidence>
<dbReference type="EMBL" id="KX932454">
    <property type="protein sequence ID" value="ARO49356.1"/>
    <property type="molecule type" value="Viral_cRNA"/>
</dbReference>
<comment type="subunit">
    <text evidence="20">Homotrimer of disulfide-linked F1-F2.</text>
</comment>
<keyword evidence="13" id="KW-0175">Coiled coil</keyword>
<dbReference type="GO" id="GO:0046718">
    <property type="term" value="P:symbiont entry into host cell"/>
    <property type="evidence" value="ECO:0007669"/>
    <property type="project" value="UniProtKB-KW"/>
</dbReference>
<dbReference type="RefSeq" id="YP_009380507.1">
    <property type="nucleotide sequence ID" value="NC_034968.1"/>
</dbReference>
<dbReference type="Pfam" id="PF00523">
    <property type="entry name" value="Fusion_gly"/>
    <property type="match status" value="1"/>
</dbReference>
<comment type="similarity">
    <text evidence="1 20">Belongs to the paramyxoviruses fusion glycoprotein family.</text>
</comment>
<organism evidence="21 22">
    <name type="scientific">avian paramyxovirus 15</name>
    <dbReference type="NCBI Taxonomy" id="1983777"/>
    <lineage>
        <taxon>Viruses</taxon>
        <taxon>Riboviria</taxon>
        <taxon>Orthornavirae</taxon>
        <taxon>Negarnaviricota</taxon>
        <taxon>Haploviricotina</taxon>
        <taxon>Monjiviricetes</taxon>
        <taxon>Mononegavirales</taxon>
        <taxon>Paramyxoviridae</taxon>
        <taxon>Avulavirinae</taxon>
        <taxon>Metaavulavirus</taxon>
        <taxon>Metaavulavirus peixense</taxon>
        <taxon>Avian metaavulavirus 15</taxon>
    </lineage>
</organism>
<sequence length="542" mass="58544">MYVPGVILALLMINPCLTLDNSKLAPVGIISAAEHELAIYTNTLSGSIAVRFLPNLPANLTHCQKTILDNYNVTVTRILKPIADNLNILKHGLEVPKERLVGAIIGTVALGVATSAQITAAVAVAQAQQNAKDIWKLKNAILSTNEAVLELKTGLQQTAIALDKIQDYINNEIIPTVNNLTCEVMANRLGVYLSLYLTELTTVFGNQITNPALSTISYQGLTNLCGNNIGALTKLIGLKDDNVESIYEAGLITGQVVDYDPASQILIIQVSYPSISRLSDIRATELITVGVTTPFGEGRAIVPKYVAQSTVLIEELDISSCKFSSTTLYCTQINTRPLPPRVSSCLKGDYENCQFTTEVGVLASRYASIGKGVVVNCRSIICKCLEPPRIIPQNSLASITVIDSKICKKLQLPDVILRLDGNLESQYFTNISINGGQVTPSGPLDISSEIGNINQTVNRVEDLIHESESWLSRVNPKLISNTAIIVLCVLSSLCVLWLILITAFMAKLLSNVKKIERKVAVSSLIGNPYVYTNPGYSGSKSA</sequence>